<keyword evidence="1" id="KW-0001">2Fe-2S</keyword>
<feature type="transmembrane region" description="Helical" evidence="5">
    <location>
        <begin position="105"/>
        <end position="125"/>
    </location>
</feature>
<accession>A0A9W6RJT6</accession>
<dbReference type="CDD" id="cd03467">
    <property type="entry name" value="Rieske"/>
    <property type="match status" value="1"/>
</dbReference>
<dbReference type="InterPro" id="IPR017941">
    <property type="entry name" value="Rieske_2Fe-2S"/>
</dbReference>
<gene>
    <name evidence="7" type="ORF">Airi01_034570</name>
</gene>
<evidence type="ECO:0000256" key="3">
    <source>
        <dbReference type="ARBA" id="ARBA00023004"/>
    </source>
</evidence>
<keyword evidence="5" id="KW-0472">Membrane</keyword>
<dbReference type="RefSeq" id="WP_285621852.1">
    <property type="nucleotide sequence ID" value="NZ_BSTJ01000003.1"/>
</dbReference>
<evidence type="ECO:0000256" key="4">
    <source>
        <dbReference type="ARBA" id="ARBA00023014"/>
    </source>
</evidence>
<proteinExistence type="predicted"/>
<dbReference type="Proteomes" id="UP001165135">
    <property type="component" value="Unassembled WGS sequence"/>
</dbReference>
<comment type="caution">
    <text evidence="7">The sequence shown here is derived from an EMBL/GenBank/DDBJ whole genome shotgun (WGS) entry which is preliminary data.</text>
</comment>
<dbReference type="Pfam" id="PF00355">
    <property type="entry name" value="Rieske"/>
    <property type="match status" value="1"/>
</dbReference>
<dbReference type="PANTHER" id="PTHR21496:SF23">
    <property type="entry name" value="3-PHENYLPROPIONATE_CINNAMIC ACID DIOXYGENASE FERREDOXIN SUBUNIT"/>
    <property type="match status" value="1"/>
</dbReference>
<dbReference type="Pfam" id="PF09990">
    <property type="entry name" value="DUF2231"/>
    <property type="match status" value="1"/>
</dbReference>
<dbReference type="AlphaFoldDB" id="A0A9W6RJT6"/>
<dbReference type="GO" id="GO:0051537">
    <property type="term" value="F:2 iron, 2 sulfur cluster binding"/>
    <property type="evidence" value="ECO:0007669"/>
    <property type="project" value="UniProtKB-KW"/>
</dbReference>
<evidence type="ECO:0000259" key="6">
    <source>
        <dbReference type="PROSITE" id="PS51296"/>
    </source>
</evidence>
<keyword evidence="4" id="KW-0411">Iron-sulfur</keyword>
<evidence type="ECO:0000256" key="2">
    <source>
        <dbReference type="ARBA" id="ARBA00022723"/>
    </source>
</evidence>
<dbReference type="InterPro" id="IPR019251">
    <property type="entry name" value="DUF2231_TM"/>
</dbReference>
<reference evidence="7" key="1">
    <citation type="submission" date="2023-03" db="EMBL/GenBank/DDBJ databases">
        <title>Actinoallomurus iriomotensis NBRC 103681.</title>
        <authorList>
            <person name="Ichikawa N."/>
            <person name="Sato H."/>
            <person name="Tonouchi N."/>
        </authorList>
    </citation>
    <scope>NUCLEOTIDE SEQUENCE</scope>
    <source>
        <strain evidence="7">NBRC 103681</strain>
    </source>
</reference>
<evidence type="ECO:0000313" key="8">
    <source>
        <dbReference type="Proteomes" id="UP001165135"/>
    </source>
</evidence>
<dbReference type="PANTHER" id="PTHR21496">
    <property type="entry name" value="FERREDOXIN-RELATED"/>
    <property type="match status" value="1"/>
</dbReference>
<name>A0A9W6RJT6_9ACTN</name>
<dbReference type="PROSITE" id="PS51296">
    <property type="entry name" value="RIESKE"/>
    <property type="match status" value="1"/>
</dbReference>
<dbReference type="GO" id="GO:0016705">
    <property type="term" value="F:oxidoreductase activity, acting on paired donors, with incorporation or reduction of molecular oxygen"/>
    <property type="evidence" value="ECO:0007669"/>
    <property type="project" value="UniProtKB-ARBA"/>
</dbReference>
<keyword evidence="3" id="KW-0408">Iron</keyword>
<feature type="transmembrane region" description="Helical" evidence="5">
    <location>
        <begin position="137"/>
        <end position="155"/>
    </location>
</feature>
<dbReference type="Gene3D" id="2.102.10.10">
    <property type="entry name" value="Rieske [2Fe-2S] iron-sulphur domain"/>
    <property type="match status" value="1"/>
</dbReference>
<evidence type="ECO:0000256" key="1">
    <source>
        <dbReference type="ARBA" id="ARBA00022714"/>
    </source>
</evidence>
<dbReference type="SUPFAM" id="SSF50022">
    <property type="entry name" value="ISP domain"/>
    <property type="match status" value="1"/>
</dbReference>
<dbReference type="GO" id="GO:0046872">
    <property type="term" value="F:metal ion binding"/>
    <property type="evidence" value="ECO:0007669"/>
    <property type="project" value="UniProtKB-KW"/>
</dbReference>
<feature type="transmembrane region" description="Helical" evidence="5">
    <location>
        <begin position="73"/>
        <end position="93"/>
    </location>
</feature>
<protein>
    <recommendedName>
        <fullName evidence="6">Rieske domain-containing protein</fullName>
    </recommendedName>
</protein>
<evidence type="ECO:0000256" key="5">
    <source>
        <dbReference type="SAM" id="Phobius"/>
    </source>
</evidence>
<dbReference type="InterPro" id="IPR036922">
    <property type="entry name" value="Rieske_2Fe-2S_sf"/>
</dbReference>
<sequence>MEILNKLETAEVLDRVVEPTQKVARRLRPGPVRDALHGTWLGHPVHPMLVQASVGAWLSAGVLDLWRGGDDGARRLAAFGLLVSAPAVLAGTADWSEQHEQQMRVGVVHALANGTAIGLYGASLLARTPARRRALRYAGLGVASVGALLGGHLSFHQAGGANHAESVPHLVEPGWHELGRLDDLPDGSPVRRMLGEVPLLVVRRGGDVDVLADQCSHLSGPLSDGEVNDGCVTCPWHGSTFRLSDGSVARGPATAPQPVFETEVREGVLHVRLPGAG</sequence>
<evidence type="ECO:0000313" key="7">
    <source>
        <dbReference type="EMBL" id="GLY75190.1"/>
    </source>
</evidence>
<organism evidence="7 8">
    <name type="scientific">Actinoallomurus iriomotensis</name>
    <dbReference type="NCBI Taxonomy" id="478107"/>
    <lineage>
        <taxon>Bacteria</taxon>
        <taxon>Bacillati</taxon>
        <taxon>Actinomycetota</taxon>
        <taxon>Actinomycetes</taxon>
        <taxon>Streptosporangiales</taxon>
        <taxon>Thermomonosporaceae</taxon>
        <taxon>Actinoallomurus</taxon>
    </lineage>
</organism>
<dbReference type="GO" id="GO:0004497">
    <property type="term" value="F:monooxygenase activity"/>
    <property type="evidence" value="ECO:0007669"/>
    <property type="project" value="UniProtKB-ARBA"/>
</dbReference>
<keyword evidence="5" id="KW-1133">Transmembrane helix</keyword>
<keyword evidence="2" id="KW-0479">Metal-binding</keyword>
<dbReference type="EMBL" id="BSTJ01000003">
    <property type="protein sequence ID" value="GLY75190.1"/>
    <property type="molecule type" value="Genomic_DNA"/>
</dbReference>
<keyword evidence="5" id="KW-0812">Transmembrane</keyword>
<feature type="domain" description="Rieske" evidence="6">
    <location>
        <begin position="175"/>
        <end position="271"/>
    </location>
</feature>